<proteinExistence type="predicted"/>
<name>A0AA36DXP9_LACSI</name>
<sequence length="194" mass="21593">MCGGRIERAMVSEAEAERRFSGFHKQFVNGGRKWFRVIDRMDSGSGDGVMTDGIESTKAGGGGASEAYIRVLAKHKYVRSRAITLQSYIRSIKDILKHASKLLKAELPLSLRLIDGSMENANHVNLDDDNQSDSEPMVVYCPNLEIKRAGVPLGYFELDTTFLADDLKDYDYSVNLAALKDGFISFQKSSKMKL</sequence>
<reference evidence="1" key="1">
    <citation type="submission" date="2023-04" db="EMBL/GenBank/DDBJ databases">
        <authorList>
            <person name="Vijverberg K."/>
            <person name="Xiong W."/>
            <person name="Schranz E."/>
        </authorList>
    </citation>
    <scope>NUCLEOTIDE SEQUENCE</scope>
</reference>
<accession>A0AA36DXP9</accession>
<gene>
    <name evidence="1" type="ORF">LSALG_LOCUS15425</name>
</gene>
<evidence type="ECO:0000313" key="1">
    <source>
        <dbReference type="EMBL" id="CAI9275394.1"/>
    </source>
</evidence>
<keyword evidence="2" id="KW-1185">Reference proteome</keyword>
<protein>
    <submittedName>
        <fullName evidence="1">Uncharacterized protein</fullName>
    </submittedName>
</protein>
<dbReference type="EMBL" id="OX465079">
    <property type="protein sequence ID" value="CAI9275394.1"/>
    <property type="molecule type" value="Genomic_DNA"/>
</dbReference>
<evidence type="ECO:0000313" key="2">
    <source>
        <dbReference type="Proteomes" id="UP001177003"/>
    </source>
</evidence>
<organism evidence="1 2">
    <name type="scientific">Lactuca saligna</name>
    <name type="common">Willowleaf lettuce</name>
    <dbReference type="NCBI Taxonomy" id="75948"/>
    <lineage>
        <taxon>Eukaryota</taxon>
        <taxon>Viridiplantae</taxon>
        <taxon>Streptophyta</taxon>
        <taxon>Embryophyta</taxon>
        <taxon>Tracheophyta</taxon>
        <taxon>Spermatophyta</taxon>
        <taxon>Magnoliopsida</taxon>
        <taxon>eudicotyledons</taxon>
        <taxon>Gunneridae</taxon>
        <taxon>Pentapetalae</taxon>
        <taxon>asterids</taxon>
        <taxon>campanulids</taxon>
        <taxon>Asterales</taxon>
        <taxon>Asteraceae</taxon>
        <taxon>Cichorioideae</taxon>
        <taxon>Cichorieae</taxon>
        <taxon>Lactucinae</taxon>
        <taxon>Lactuca</taxon>
    </lineage>
</organism>
<dbReference type="Proteomes" id="UP001177003">
    <property type="component" value="Chromosome 3"/>
</dbReference>
<dbReference type="AlphaFoldDB" id="A0AA36DXP9"/>